<reference evidence="5" key="2">
    <citation type="submission" date="2023-06" db="EMBL/GenBank/DDBJ databases">
        <authorList>
            <person name="Ma L."/>
            <person name="Liu K.-W."/>
            <person name="Li Z."/>
            <person name="Hsiao Y.-Y."/>
            <person name="Qi Y."/>
            <person name="Fu T."/>
            <person name="Tang G."/>
            <person name="Zhang D."/>
            <person name="Sun W.-H."/>
            <person name="Liu D.-K."/>
            <person name="Li Y."/>
            <person name="Chen G.-Z."/>
            <person name="Liu X.-D."/>
            <person name="Liao X.-Y."/>
            <person name="Jiang Y.-T."/>
            <person name="Yu X."/>
            <person name="Hao Y."/>
            <person name="Huang J."/>
            <person name="Zhao X.-W."/>
            <person name="Ke S."/>
            <person name="Chen Y.-Y."/>
            <person name="Wu W.-L."/>
            <person name="Hsu J.-L."/>
            <person name="Lin Y.-F."/>
            <person name="Huang M.-D."/>
            <person name="Li C.-Y."/>
            <person name="Huang L."/>
            <person name="Wang Z.-W."/>
            <person name="Zhao X."/>
            <person name="Zhong W.-Y."/>
            <person name="Peng D.-H."/>
            <person name="Ahmad S."/>
            <person name="Lan S."/>
            <person name="Zhang J.-S."/>
            <person name="Tsai W.-C."/>
            <person name="Van De Peer Y."/>
            <person name="Liu Z.-J."/>
        </authorList>
    </citation>
    <scope>NUCLEOTIDE SEQUENCE</scope>
    <source>
        <strain evidence="5">SCP</strain>
        <tissue evidence="5">Leaves</tissue>
    </source>
</reference>
<dbReference type="PROSITE" id="PS51747">
    <property type="entry name" value="CYT_DCMP_DEAMINASES_2"/>
    <property type="match status" value="1"/>
</dbReference>
<dbReference type="GO" id="GO:0052717">
    <property type="term" value="F:tRNA-specific adenosine-34 deaminase activity"/>
    <property type="evidence" value="ECO:0007669"/>
    <property type="project" value="UniProtKB-EC"/>
</dbReference>
<evidence type="ECO:0000313" key="6">
    <source>
        <dbReference type="Proteomes" id="UP001179952"/>
    </source>
</evidence>
<evidence type="ECO:0000256" key="2">
    <source>
        <dbReference type="ARBA" id="ARBA00038160"/>
    </source>
</evidence>
<feature type="region of interest" description="Disordered" evidence="3">
    <location>
        <begin position="210"/>
        <end position="239"/>
    </location>
</feature>
<keyword evidence="6" id="KW-1185">Reference proteome</keyword>
<dbReference type="GO" id="GO:0002100">
    <property type="term" value="P:tRNA wobble adenosine to inosine editing"/>
    <property type="evidence" value="ECO:0007669"/>
    <property type="project" value="InterPro"/>
</dbReference>
<dbReference type="Pfam" id="PF00383">
    <property type="entry name" value="dCMP_cyt_deam_1"/>
    <property type="match status" value="1"/>
</dbReference>
<dbReference type="Gene3D" id="3.40.140.10">
    <property type="entry name" value="Cytidine Deaminase, domain 2"/>
    <property type="match status" value="1"/>
</dbReference>
<comment type="caution">
    <text evidence="5">The sequence shown here is derived from an EMBL/GenBank/DDBJ whole genome shotgun (WGS) entry which is preliminary data.</text>
</comment>
<evidence type="ECO:0000259" key="4">
    <source>
        <dbReference type="PROSITE" id="PS51747"/>
    </source>
</evidence>
<accession>A0AAV9B0K4</accession>
<feature type="domain" description="CMP/dCMP-type deaminase" evidence="4">
    <location>
        <begin position="187"/>
        <end position="289"/>
    </location>
</feature>
<evidence type="ECO:0000256" key="1">
    <source>
        <dbReference type="ARBA" id="ARBA00022694"/>
    </source>
</evidence>
<keyword evidence="1" id="KW-0819">tRNA processing</keyword>
<protein>
    <recommendedName>
        <fullName evidence="4">CMP/dCMP-type deaminase domain-containing protein</fullName>
    </recommendedName>
</protein>
<evidence type="ECO:0000256" key="3">
    <source>
        <dbReference type="SAM" id="MobiDB-lite"/>
    </source>
</evidence>
<dbReference type="PANTHER" id="PTHR11079:SF156">
    <property type="entry name" value="INACTIVE TRNA-SPECIFIC ADENOSINE DEAMINASE-LIKE PROTEIN 3-RELATED"/>
    <property type="match status" value="1"/>
</dbReference>
<name>A0AAV9B0K4_ACOGR</name>
<dbReference type="GO" id="GO:0005737">
    <property type="term" value="C:cytoplasm"/>
    <property type="evidence" value="ECO:0007669"/>
    <property type="project" value="TreeGrafter"/>
</dbReference>
<dbReference type="GO" id="GO:0046872">
    <property type="term" value="F:metal ion binding"/>
    <property type="evidence" value="ECO:0007669"/>
    <property type="project" value="UniProtKB-KW"/>
</dbReference>
<dbReference type="InterPro" id="IPR016193">
    <property type="entry name" value="Cytidine_deaminase-like"/>
</dbReference>
<comment type="similarity">
    <text evidence="2">Belongs to the cytidine and deoxycytidylate deaminase family. ADAT3 subfamily.</text>
</comment>
<gene>
    <name evidence="5" type="ORF">QJS04_geneDACA022877</name>
</gene>
<dbReference type="SUPFAM" id="SSF53927">
    <property type="entry name" value="Cytidine deaminase-like"/>
    <property type="match status" value="1"/>
</dbReference>
<dbReference type="AlphaFoldDB" id="A0AAV9B0K4"/>
<dbReference type="GO" id="GO:0005634">
    <property type="term" value="C:nucleus"/>
    <property type="evidence" value="ECO:0007669"/>
    <property type="project" value="TreeGrafter"/>
</dbReference>
<dbReference type="Proteomes" id="UP001179952">
    <property type="component" value="Unassembled WGS sequence"/>
</dbReference>
<sequence>MNKDILGVSAPYCPVDRLTSTIRSTPADFRPMGLQNVQWGIIHVSDKQPSRDEPTTVNVFASKIEPKLANTLVRRLCKIAPLEDLRHVKRVRKTSVGGKIELSVILCTVIDCENQEDMPSGVLEIVSAYQLRPYLTNVSKFAASSREEWEEQCTGSYNHVSCLNPWSWMEQKAHAQNSIMVDSGSTTKWHPLRHATLVAIENAASRDRRLYPRIPAKRQKTQNSDNEEEHTPEAVTNGLTPEATRPYLCTGYDIYIAWEPCTMCAMALVHQRIRRIFYAFPNPNAGALNSIHRLQGEKSLNHHYSVFRILLDEKSS</sequence>
<evidence type="ECO:0000313" key="5">
    <source>
        <dbReference type="EMBL" id="KAK1269807.1"/>
    </source>
</evidence>
<reference evidence="5" key="1">
    <citation type="journal article" date="2023" name="Nat. Commun.">
        <title>Diploid and tetraploid genomes of Acorus and the evolution of monocots.</title>
        <authorList>
            <person name="Ma L."/>
            <person name="Liu K.W."/>
            <person name="Li Z."/>
            <person name="Hsiao Y.Y."/>
            <person name="Qi Y."/>
            <person name="Fu T."/>
            <person name="Tang G.D."/>
            <person name="Zhang D."/>
            <person name="Sun W.H."/>
            <person name="Liu D.K."/>
            <person name="Li Y."/>
            <person name="Chen G.Z."/>
            <person name="Liu X.D."/>
            <person name="Liao X.Y."/>
            <person name="Jiang Y.T."/>
            <person name="Yu X."/>
            <person name="Hao Y."/>
            <person name="Huang J."/>
            <person name="Zhao X.W."/>
            <person name="Ke S."/>
            <person name="Chen Y.Y."/>
            <person name="Wu W.L."/>
            <person name="Hsu J.L."/>
            <person name="Lin Y.F."/>
            <person name="Huang M.D."/>
            <person name="Li C.Y."/>
            <person name="Huang L."/>
            <person name="Wang Z.W."/>
            <person name="Zhao X."/>
            <person name="Zhong W.Y."/>
            <person name="Peng D.H."/>
            <person name="Ahmad S."/>
            <person name="Lan S."/>
            <person name="Zhang J.S."/>
            <person name="Tsai W.C."/>
            <person name="Van de Peer Y."/>
            <person name="Liu Z.J."/>
        </authorList>
    </citation>
    <scope>NUCLEOTIDE SEQUENCE</scope>
    <source>
        <strain evidence="5">SCP</strain>
    </source>
</reference>
<dbReference type="EMBL" id="JAUJYN010000006">
    <property type="protein sequence ID" value="KAK1269807.1"/>
    <property type="molecule type" value="Genomic_DNA"/>
</dbReference>
<organism evidence="5 6">
    <name type="scientific">Acorus gramineus</name>
    <name type="common">Dwarf sweet flag</name>
    <dbReference type="NCBI Taxonomy" id="55184"/>
    <lineage>
        <taxon>Eukaryota</taxon>
        <taxon>Viridiplantae</taxon>
        <taxon>Streptophyta</taxon>
        <taxon>Embryophyta</taxon>
        <taxon>Tracheophyta</taxon>
        <taxon>Spermatophyta</taxon>
        <taxon>Magnoliopsida</taxon>
        <taxon>Liliopsida</taxon>
        <taxon>Acoraceae</taxon>
        <taxon>Acorus</taxon>
    </lineage>
</organism>
<proteinExistence type="inferred from homology"/>
<dbReference type="InterPro" id="IPR002125">
    <property type="entry name" value="CMP_dCMP_dom"/>
</dbReference>
<dbReference type="PANTHER" id="PTHR11079">
    <property type="entry name" value="CYTOSINE DEAMINASE FAMILY MEMBER"/>
    <property type="match status" value="1"/>
</dbReference>